<dbReference type="RefSeq" id="WP_275819805.1">
    <property type="nucleotide sequence ID" value="NZ_JARHUD010000001.1"/>
</dbReference>
<evidence type="ECO:0000256" key="4">
    <source>
        <dbReference type="ARBA" id="ARBA00022825"/>
    </source>
</evidence>
<evidence type="ECO:0000256" key="5">
    <source>
        <dbReference type="PROSITE-ProRule" id="PRU01240"/>
    </source>
</evidence>
<protein>
    <submittedName>
        <fullName evidence="9">S8 family serine peptidase</fullName>
    </submittedName>
</protein>
<dbReference type="Gene3D" id="3.40.50.200">
    <property type="entry name" value="Peptidase S8/S53 domain"/>
    <property type="match status" value="1"/>
</dbReference>
<dbReference type="InterPro" id="IPR023827">
    <property type="entry name" value="Peptidase_S8_Asp-AS"/>
</dbReference>
<feature type="signal peptide" evidence="7">
    <location>
        <begin position="1"/>
        <end position="35"/>
    </location>
</feature>
<organism evidence="9 10">
    <name type="scientific">Aquibaculum arenosum</name>
    <dbReference type="NCBI Taxonomy" id="3032591"/>
    <lineage>
        <taxon>Bacteria</taxon>
        <taxon>Pseudomonadati</taxon>
        <taxon>Pseudomonadota</taxon>
        <taxon>Alphaproteobacteria</taxon>
        <taxon>Rhodospirillales</taxon>
        <taxon>Rhodovibrionaceae</taxon>
        <taxon>Aquibaculum</taxon>
    </lineage>
</organism>
<evidence type="ECO:0000256" key="6">
    <source>
        <dbReference type="RuleBase" id="RU003355"/>
    </source>
</evidence>
<dbReference type="InterPro" id="IPR023828">
    <property type="entry name" value="Peptidase_S8_Ser-AS"/>
</dbReference>
<dbReference type="Pfam" id="PF00082">
    <property type="entry name" value="Peptidase_S8"/>
    <property type="match status" value="1"/>
</dbReference>
<gene>
    <name evidence="9" type="ORF">P2G67_02805</name>
</gene>
<sequence>MERKGWTGLRSGLARSVCFTGALTFVWLQAAAAWAQDDAAGPAPESETAASEATAPEEADAFNAEVLVPVGLGLALGGSAVLLATGGDDGGERAPRWARSATSLPYDASRTAEFRPGGLYRDEMMALSGTRRDDLVGYNPYELVNAPEAYGYGATGKGQTIAILDDGFQLDHPEIAPKIESVYQRNTMPVEEHGTHVAGLAAGARNGRGSFGMAFDARLHLGSNEDFVGDLGFSPAHWANATDVARQAGAGVQSNSWGFEGQGMERVRTQDVNRVVADPDAIDDLAPDVRRDINAFLRNVEVDREELRGDPAAAFTVFVQSLVLADDAETFEGVADWLPEDWSAYVSALDAFQKQGVVVFALSNNAALSFADSSAALPEVFPELKEAWITVANVDFTYDDPDDRSGSALRAERWSAPCAGTAAYCISHDGTEVLSSVPIDDYAAFIGTSMATPQVSGAVAILAQAFPDHTPAQLVARLLASAENFGGWKDLKRVDGQLVGRIGKRDIILAEAPGEIGKSEFAEGVTHAHSSVYGHGFMNLAAAMQPIGGPPLVYVGGDLQTAKRFDIAASRVRLGPAFGDGLARSLANLDIMTFDRLGGGFNLPVESMVQVNTQVTEARDLLSAFARKPERHSIALGGGAALEVAFRPQPQASLTPISRSVPALEAEALITLPLSDSVAVSGWSNRSPMRSFGLQAEERVQEEMVLGREAFTNPYLGFVSRGHGGAVELGSGSLGALRLGMFEGLHRDTWNWRQEERNEDRVWGGAAEVSLPFGKAGAFGSLALTGGLLNESGTILGAKTSGAFETKGDTPTWFTGLSGALALDRLGFKNVSLVGSAYWGWTQARTSSTSLFSDVSTIASESYSIGLQGQELFDARDRFALTLNQPLRVRSGSARMDLPVGRTTDLGLRHRSMNLNLTPSGREVSLEASYGFALNEAIDLSGAVMLRRQPGHQRDAGREGIGLAKLRINF</sequence>
<dbReference type="PROSITE" id="PS00136">
    <property type="entry name" value="SUBTILASE_ASP"/>
    <property type="match status" value="1"/>
</dbReference>
<evidence type="ECO:0000256" key="3">
    <source>
        <dbReference type="ARBA" id="ARBA00022801"/>
    </source>
</evidence>
<feature type="chain" id="PRO_5045604422" evidence="7">
    <location>
        <begin position="36"/>
        <end position="970"/>
    </location>
</feature>
<keyword evidence="2 7" id="KW-0732">Signal</keyword>
<dbReference type="InterPro" id="IPR022398">
    <property type="entry name" value="Peptidase_S8_His-AS"/>
</dbReference>
<keyword evidence="4 5" id="KW-0720">Serine protease</keyword>
<dbReference type="SUPFAM" id="SSF52743">
    <property type="entry name" value="Subtilisin-like"/>
    <property type="match status" value="1"/>
</dbReference>
<comment type="caution">
    <text evidence="9">The sequence shown here is derived from an EMBL/GenBank/DDBJ whole genome shotgun (WGS) entry which is preliminary data.</text>
</comment>
<dbReference type="PANTHER" id="PTHR42884:SF14">
    <property type="entry name" value="NEUROENDOCRINE CONVERTASE 1"/>
    <property type="match status" value="1"/>
</dbReference>
<keyword evidence="10" id="KW-1185">Reference proteome</keyword>
<dbReference type="PROSITE" id="PS51892">
    <property type="entry name" value="SUBTILASE"/>
    <property type="match status" value="1"/>
</dbReference>
<evidence type="ECO:0000313" key="10">
    <source>
        <dbReference type="Proteomes" id="UP001215503"/>
    </source>
</evidence>
<name>A0ABT5YJ41_9PROT</name>
<dbReference type="PANTHER" id="PTHR42884">
    <property type="entry name" value="PROPROTEIN CONVERTASE SUBTILISIN/KEXIN-RELATED"/>
    <property type="match status" value="1"/>
</dbReference>
<dbReference type="InterPro" id="IPR015500">
    <property type="entry name" value="Peptidase_S8_subtilisin-rel"/>
</dbReference>
<evidence type="ECO:0000259" key="8">
    <source>
        <dbReference type="Pfam" id="PF00082"/>
    </source>
</evidence>
<dbReference type="PRINTS" id="PR00723">
    <property type="entry name" value="SUBTILISIN"/>
</dbReference>
<keyword evidence="3 5" id="KW-0378">Hydrolase</keyword>
<dbReference type="PROSITE" id="PS00137">
    <property type="entry name" value="SUBTILASE_HIS"/>
    <property type="match status" value="1"/>
</dbReference>
<dbReference type="CDD" id="cd04848">
    <property type="entry name" value="Peptidases_S8_Autotransporter_serine_protease_like"/>
    <property type="match status" value="1"/>
</dbReference>
<dbReference type="PROSITE" id="PS00138">
    <property type="entry name" value="SUBTILASE_SER"/>
    <property type="match status" value="1"/>
</dbReference>
<dbReference type="InterPro" id="IPR036852">
    <property type="entry name" value="Peptidase_S8/S53_dom_sf"/>
</dbReference>
<dbReference type="Proteomes" id="UP001215503">
    <property type="component" value="Unassembled WGS sequence"/>
</dbReference>
<feature type="active site" description="Charge relay system" evidence="5">
    <location>
        <position position="165"/>
    </location>
</feature>
<dbReference type="EMBL" id="JARHUD010000001">
    <property type="protein sequence ID" value="MDF2094904.1"/>
    <property type="molecule type" value="Genomic_DNA"/>
</dbReference>
<accession>A0ABT5YJ41</accession>
<evidence type="ECO:0000256" key="2">
    <source>
        <dbReference type="ARBA" id="ARBA00022729"/>
    </source>
</evidence>
<feature type="active site" description="Charge relay system" evidence="5">
    <location>
        <position position="193"/>
    </location>
</feature>
<dbReference type="InterPro" id="IPR034061">
    <property type="entry name" value="Peptidases_S8_Autotransporter"/>
</dbReference>
<comment type="similarity">
    <text evidence="5 6">Belongs to the peptidase S8 family.</text>
</comment>
<dbReference type="InterPro" id="IPR000209">
    <property type="entry name" value="Peptidase_S8/S53_dom"/>
</dbReference>
<reference evidence="9 10" key="1">
    <citation type="submission" date="2023-03" db="EMBL/GenBank/DDBJ databases">
        <title>Fodinicurvata sp. CAU 1616 isolated from sea sendiment.</title>
        <authorList>
            <person name="Kim W."/>
        </authorList>
    </citation>
    <scope>NUCLEOTIDE SEQUENCE [LARGE SCALE GENOMIC DNA]</scope>
    <source>
        <strain evidence="9 10">CAU 1616</strain>
    </source>
</reference>
<feature type="active site" description="Charge relay system" evidence="5">
    <location>
        <position position="449"/>
    </location>
</feature>
<evidence type="ECO:0000256" key="7">
    <source>
        <dbReference type="SAM" id="SignalP"/>
    </source>
</evidence>
<evidence type="ECO:0000256" key="1">
    <source>
        <dbReference type="ARBA" id="ARBA00022670"/>
    </source>
</evidence>
<feature type="domain" description="Peptidase S8/S53" evidence="8">
    <location>
        <begin position="156"/>
        <end position="484"/>
    </location>
</feature>
<proteinExistence type="inferred from homology"/>
<keyword evidence="1 5" id="KW-0645">Protease</keyword>
<evidence type="ECO:0000313" key="9">
    <source>
        <dbReference type="EMBL" id="MDF2094904.1"/>
    </source>
</evidence>